<dbReference type="InterPro" id="IPR027385">
    <property type="entry name" value="Beta-barrel_OMP"/>
</dbReference>
<dbReference type="Gene3D" id="2.40.160.10">
    <property type="entry name" value="Porin"/>
    <property type="match status" value="1"/>
</dbReference>
<sequence length="202" mass="21686">MKKQIALVLALALPFAASSAELSYTYVEGGYNKVHVDDEDLIDQEADGVFVRGSVALGGSVYLLGGASRASQDFRIAPEVRVDIDVNTTELGLGYHQSMSERVDFLAELAYLRQDVDVGVGTFGRDELSVTGGRASLGVRGMMGDSVEGVLKVGYLDGGDYEGEFTGTAGLQYRFTPTWGVTGEIEFIDNTSRYLVGVRASF</sequence>
<reference evidence="4" key="1">
    <citation type="journal article" date="2014" name="Int. J. Syst. Evol. Microbiol.">
        <title>Complete genome sequence of Corynebacterium casei LMG S-19264T (=DSM 44701T), isolated from a smear-ripened cheese.</title>
        <authorList>
            <consortium name="US DOE Joint Genome Institute (JGI-PGF)"/>
            <person name="Walter F."/>
            <person name="Albersmeier A."/>
            <person name="Kalinowski J."/>
            <person name="Ruckert C."/>
        </authorList>
    </citation>
    <scope>NUCLEOTIDE SEQUENCE</scope>
    <source>
        <strain evidence="4">KCTC 23077</strain>
    </source>
</reference>
<evidence type="ECO:0000313" key="4">
    <source>
        <dbReference type="EMBL" id="GHA81696.1"/>
    </source>
</evidence>
<dbReference type="AlphaFoldDB" id="A0A918WA01"/>
<feature type="signal peptide" evidence="2">
    <location>
        <begin position="1"/>
        <end position="19"/>
    </location>
</feature>
<comment type="caution">
    <text evidence="4">The sequence shown here is derived from an EMBL/GenBank/DDBJ whole genome shotgun (WGS) entry which is preliminary data.</text>
</comment>
<organism evidence="4 5">
    <name type="scientific">Cognatilysobacter bugurensis</name>
    <dbReference type="NCBI Taxonomy" id="543356"/>
    <lineage>
        <taxon>Bacteria</taxon>
        <taxon>Pseudomonadati</taxon>
        <taxon>Pseudomonadota</taxon>
        <taxon>Gammaproteobacteria</taxon>
        <taxon>Lysobacterales</taxon>
        <taxon>Lysobacteraceae</taxon>
        <taxon>Cognatilysobacter</taxon>
    </lineage>
</organism>
<feature type="domain" description="Outer membrane protein beta-barrel" evidence="3">
    <location>
        <begin position="6"/>
        <end position="185"/>
    </location>
</feature>
<dbReference type="Pfam" id="PF13505">
    <property type="entry name" value="OMP_b-brl"/>
    <property type="match status" value="1"/>
</dbReference>
<gene>
    <name evidence="4" type="ORF">GCM10007067_19460</name>
</gene>
<proteinExistence type="predicted"/>
<evidence type="ECO:0000256" key="1">
    <source>
        <dbReference type="ARBA" id="ARBA00022729"/>
    </source>
</evidence>
<evidence type="ECO:0000256" key="2">
    <source>
        <dbReference type="SAM" id="SignalP"/>
    </source>
</evidence>
<dbReference type="RefSeq" id="WP_189455961.1">
    <property type="nucleotide sequence ID" value="NZ_BMYD01000003.1"/>
</dbReference>
<protein>
    <recommendedName>
        <fullName evidence="3">Outer membrane protein beta-barrel domain-containing protein</fullName>
    </recommendedName>
</protein>
<name>A0A918WA01_9GAMM</name>
<feature type="chain" id="PRO_5037205498" description="Outer membrane protein beta-barrel domain-containing protein" evidence="2">
    <location>
        <begin position="20"/>
        <end position="202"/>
    </location>
</feature>
<keyword evidence="5" id="KW-1185">Reference proteome</keyword>
<keyword evidence="1 2" id="KW-0732">Signal</keyword>
<evidence type="ECO:0000259" key="3">
    <source>
        <dbReference type="Pfam" id="PF13505"/>
    </source>
</evidence>
<dbReference type="InterPro" id="IPR023614">
    <property type="entry name" value="Porin_dom_sf"/>
</dbReference>
<reference evidence="4" key="2">
    <citation type="submission" date="2020-09" db="EMBL/GenBank/DDBJ databases">
        <authorList>
            <person name="Sun Q."/>
            <person name="Kim S."/>
        </authorList>
    </citation>
    <scope>NUCLEOTIDE SEQUENCE</scope>
    <source>
        <strain evidence="4">KCTC 23077</strain>
    </source>
</reference>
<dbReference type="Proteomes" id="UP000646426">
    <property type="component" value="Unassembled WGS sequence"/>
</dbReference>
<dbReference type="EMBL" id="BMYD01000003">
    <property type="protein sequence ID" value="GHA81696.1"/>
    <property type="molecule type" value="Genomic_DNA"/>
</dbReference>
<evidence type="ECO:0000313" key="5">
    <source>
        <dbReference type="Proteomes" id="UP000646426"/>
    </source>
</evidence>
<accession>A0A918WA01</accession>